<dbReference type="Pfam" id="PF00884">
    <property type="entry name" value="Sulfatase"/>
    <property type="match status" value="1"/>
</dbReference>
<keyword evidence="7" id="KW-1185">Reference proteome</keyword>
<accession>A0ABV3WRW1</accession>
<comment type="similarity">
    <text evidence="1">Belongs to the sulfatase family.</text>
</comment>
<evidence type="ECO:0000256" key="3">
    <source>
        <dbReference type="ARBA" id="ARBA00022801"/>
    </source>
</evidence>
<organism evidence="6 7">
    <name type="scientific">Neoaquamicrobium sediminum</name>
    <dbReference type="NCBI Taxonomy" id="1849104"/>
    <lineage>
        <taxon>Bacteria</taxon>
        <taxon>Pseudomonadati</taxon>
        <taxon>Pseudomonadota</taxon>
        <taxon>Alphaproteobacteria</taxon>
        <taxon>Hyphomicrobiales</taxon>
        <taxon>Phyllobacteriaceae</taxon>
        <taxon>Neoaquamicrobium</taxon>
    </lineage>
</organism>
<gene>
    <name evidence="6" type="primary">betC</name>
    <name evidence="6" type="ORF">V1479_08805</name>
</gene>
<keyword evidence="3 6" id="KW-0378">Hydrolase</keyword>
<sequence length="508" mass="57905">MTGRPNILVIMVDQLNGKLFPDGPANFLHTPNLKALAQRSARFVNNYTASPLCAPGRAAFMSGMLPSRTGVYDNAAEFASSIPTFAHHLRMAGYQTCLSGKMHFVGPDQLHGFEERLNTDVYPADFGWTPDYRKPGERIDWWYHNLGSVTGAGVAETTNQLEYDDEVAHHAVQKLYQLSRASQDAERRPWCLTVSFTHPHDPYVARRKYWDLYEDCEQLEPEVGFIPYERQDPHSQRLYKASDYDSFDIQPEDVRRSRRGYFANISYLDDKVGELLDTLERTRMLDDTVILFCSDHGDMLGERGLWFKMSFFEGSARVPLMIAGAGIPAGRHDSPVSNLDILPTLCDLAGVDLSAVAPWADGQSLLPLTRGEPRAGPVLMEYAAEGSYAPLVTIREGRWKFVHCELDPPQLFDLEADPRELTNLAADPVNQATVQRFMETVRARWDLARFDAEVRESQARRWVVYPALRNGAYYPWDFQPLQKASERYMRNHMDLNVLEDRQRFPRGE</sequence>
<dbReference type="PANTHER" id="PTHR45953:SF1">
    <property type="entry name" value="IDURONATE 2-SULFATASE"/>
    <property type="match status" value="1"/>
</dbReference>
<evidence type="ECO:0000259" key="4">
    <source>
        <dbReference type="Pfam" id="PF00884"/>
    </source>
</evidence>
<dbReference type="InterPro" id="IPR024607">
    <property type="entry name" value="Sulfatase_CS"/>
</dbReference>
<name>A0ABV3WRW1_9HYPH</name>
<dbReference type="InterPro" id="IPR017850">
    <property type="entry name" value="Alkaline_phosphatase_core_sf"/>
</dbReference>
<comment type="caution">
    <text evidence="6">The sequence shown here is derived from an EMBL/GenBank/DDBJ whole genome shotgun (WGS) entry which is preliminary data.</text>
</comment>
<feature type="domain" description="Choline sulfatase enzyme C-terminal" evidence="5">
    <location>
        <begin position="453"/>
        <end position="504"/>
    </location>
</feature>
<keyword evidence="2" id="KW-0479">Metal-binding</keyword>
<dbReference type="Pfam" id="PF12411">
    <property type="entry name" value="Choline_sulf_C"/>
    <property type="match status" value="1"/>
</dbReference>
<dbReference type="InterPro" id="IPR025863">
    <property type="entry name" value="Choline_sulf_C_dom"/>
</dbReference>
<dbReference type="CDD" id="cd16032">
    <property type="entry name" value="choline-sulfatase"/>
    <property type="match status" value="1"/>
</dbReference>
<evidence type="ECO:0000313" key="6">
    <source>
        <dbReference type="EMBL" id="MEX4007401.1"/>
    </source>
</evidence>
<dbReference type="InterPro" id="IPR000917">
    <property type="entry name" value="Sulfatase_N"/>
</dbReference>
<dbReference type="EMBL" id="JAZHFV010000002">
    <property type="protein sequence ID" value="MEX4007401.1"/>
    <property type="molecule type" value="Genomic_DNA"/>
</dbReference>
<dbReference type="EC" id="3.1.6.6" evidence="6"/>
<evidence type="ECO:0000259" key="5">
    <source>
        <dbReference type="Pfam" id="PF12411"/>
    </source>
</evidence>
<dbReference type="PANTHER" id="PTHR45953">
    <property type="entry name" value="IDURONATE 2-SULFATASE"/>
    <property type="match status" value="1"/>
</dbReference>
<proteinExistence type="inferred from homology"/>
<evidence type="ECO:0000256" key="1">
    <source>
        <dbReference type="ARBA" id="ARBA00008779"/>
    </source>
</evidence>
<dbReference type="GO" id="GO:0047753">
    <property type="term" value="F:choline-sulfatase activity"/>
    <property type="evidence" value="ECO:0007669"/>
    <property type="project" value="UniProtKB-EC"/>
</dbReference>
<dbReference type="PROSITE" id="PS00149">
    <property type="entry name" value="SULFATASE_2"/>
    <property type="match status" value="1"/>
</dbReference>
<dbReference type="SUPFAM" id="SSF53649">
    <property type="entry name" value="Alkaline phosphatase-like"/>
    <property type="match status" value="1"/>
</dbReference>
<dbReference type="RefSeq" id="WP_368802574.1">
    <property type="nucleotide sequence ID" value="NZ_JAZHFV010000002.1"/>
</dbReference>
<reference evidence="6 7" key="1">
    <citation type="submission" date="2024-01" db="EMBL/GenBank/DDBJ databases">
        <title>New evidence supports the origin of RcGTA from prophage.</title>
        <authorList>
            <person name="Xu Y."/>
            <person name="Liu B."/>
            <person name="Chen F."/>
        </authorList>
    </citation>
    <scope>NUCLEOTIDE SEQUENCE [LARGE SCALE GENOMIC DNA]</scope>
    <source>
        <strain evidence="6 7">CBW1107-2</strain>
    </source>
</reference>
<dbReference type="PROSITE" id="PS00549">
    <property type="entry name" value="BACTERIOFERRITIN"/>
    <property type="match status" value="1"/>
</dbReference>
<dbReference type="InterPro" id="IPR017785">
    <property type="entry name" value="Choline-sulfatase"/>
</dbReference>
<evidence type="ECO:0000313" key="7">
    <source>
        <dbReference type="Proteomes" id="UP001559025"/>
    </source>
</evidence>
<dbReference type="Gene3D" id="3.40.720.10">
    <property type="entry name" value="Alkaline Phosphatase, subunit A"/>
    <property type="match status" value="1"/>
</dbReference>
<feature type="domain" description="Sulfatase N-terminal" evidence="4">
    <location>
        <begin position="5"/>
        <end position="351"/>
    </location>
</feature>
<evidence type="ECO:0000256" key="2">
    <source>
        <dbReference type="ARBA" id="ARBA00022723"/>
    </source>
</evidence>
<protein>
    <submittedName>
        <fullName evidence="6">Choline-sulfatase</fullName>
        <ecNumber evidence="6">3.1.6.6</ecNumber>
    </submittedName>
</protein>
<dbReference type="NCBIfam" id="TIGR03417">
    <property type="entry name" value="chol_sulfatase"/>
    <property type="match status" value="1"/>
</dbReference>
<dbReference type="Proteomes" id="UP001559025">
    <property type="component" value="Unassembled WGS sequence"/>
</dbReference>